<dbReference type="Proteomes" id="UP000733379">
    <property type="component" value="Unassembled WGS sequence"/>
</dbReference>
<feature type="DNA-binding region" description="H-T-H motif" evidence="2">
    <location>
        <begin position="31"/>
        <end position="50"/>
    </location>
</feature>
<name>A0ABS6AXQ4_9NOCA</name>
<dbReference type="InterPro" id="IPR001647">
    <property type="entry name" value="HTH_TetR"/>
</dbReference>
<evidence type="ECO:0000259" key="3">
    <source>
        <dbReference type="PROSITE" id="PS50977"/>
    </source>
</evidence>
<dbReference type="InterPro" id="IPR009057">
    <property type="entry name" value="Homeodomain-like_sf"/>
</dbReference>
<dbReference type="Pfam" id="PF00440">
    <property type="entry name" value="TetR_N"/>
    <property type="match status" value="1"/>
</dbReference>
<gene>
    <name evidence="4" type="ORF">KO481_12255</name>
</gene>
<proteinExistence type="predicted"/>
<dbReference type="PROSITE" id="PS50977">
    <property type="entry name" value="HTH_TETR_2"/>
    <property type="match status" value="1"/>
</dbReference>
<dbReference type="SUPFAM" id="SSF46689">
    <property type="entry name" value="Homeodomain-like"/>
    <property type="match status" value="1"/>
</dbReference>
<comment type="caution">
    <text evidence="4">The sequence shown here is derived from an EMBL/GenBank/DDBJ whole genome shotgun (WGS) entry which is preliminary data.</text>
</comment>
<keyword evidence="5" id="KW-1185">Reference proteome</keyword>
<organism evidence="4 5">
    <name type="scientific">Nocardia albiluteola</name>
    <dbReference type="NCBI Taxonomy" id="2842303"/>
    <lineage>
        <taxon>Bacteria</taxon>
        <taxon>Bacillati</taxon>
        <taxon>Actinomycetota</taxon>
        <taxon>Actinomycetes</taxon>
        <taxon>Mycobacteriales</taxon>
        <taxon>Nocardiaceae</taxon>
        <taxon>Nocardia</taxon>
    </lineage>
</organism>
<reference evidence="4 5" key="1">
    <citation type="submission" date="2021-06" db="EMBL/GenBank/DDBJ databases">
        <title>Actinomycetes sequencing.</title>
        <authorList>
            <person name="Shan Q."/>
        </authorList>
    </citation>
    <scope>NUCLEOTIDE SEQUENCE [LARGE SCALE GENOMIC DNA]</scope>
    <source>
        <strain evidence="4 5">NEAU-G5</strain>
    </source>
</reference>
<evidence type="ECO:0000313" key="5">
    <source>
        <dbReference type="Proteomes" id="UP000733379"/>
    </source>
</evidence>
<feature type="domain" description="HTH tetR-type" evidence="3">
    <location>
        <begin position="9"/>
        <end position="68"/>
    </location>
</feature>
<evidence type="ECO:0000256" key="1">
    <source>
        <dbReference type="ARBA" id="ARBA00023125"/>
    </source>
</evidence>
<sequence>MDGRTARAARNRQAVIDATLALMEEGVLRPTAQAVAERAGVAIRSVFHYFADVETLHTDAAETQAQRHWSLLTQPVTGELAERVEQVVALRARLFERIGGTRRAALLLEHESPVFAERLTRSRAALRAHLSMIVPELGGLEPPSREAACAAASWETWQVLRRDQGLSVDAAVAAVVAALKSLLAVAPSAPPGAGGGARER</sequence>
<dbReference type="Gene3D" id="1.10.357.10">
    <property type="entry name" value="Tetracycline Repressor, domain 2"/>
    <property type="match status" value="1"/>
</dbReference>
<protein>
    <submittedName>
        <fullName evidence="4">TetR/AcrR family transcriptional regulator</fullName>
    </submittedName>
</protein>
<evidence type="ECO:0000313" key="4">
    <source>
        <dbReference type="EMBL" id="MBU3062296.1"/>
    </source>
</evidence>
<accession>A0ABS6AXQ4</accession>
<dbReference type="EMBL" id="JAHKNI010000003">
    <property type="protein sequence ID" value="MBU3062296.1"/>
    <property type="molecule type" value="Genomic_DNA"/>
</dbReference>
<evidence type="ECO:0000256" key="2">
    <source>
        <dbReference type="PROSITE-ProRule" id="PRU00335"/>
    </source>
</evidence>
<keyword evidence="1 2" id="KW-0238">DNA-binding</keyword>
<dbReference type="RefSeq" id="WP_215917156.1">
    <property type="nucleotide sequence ID" value="NZ_JAHKNI010000003.1"/>
</dbReference>